<feature type="domain" description="YcdB/YcdC repeated" evidence="3">
    <location>
        <begin position="365"/>
        <end position="475"/>
    </location>
</feature>
<dbReference type="InterPro" id="IPR032599">
    <property type="entry name" value="YcdB/YcdC_rep_domain"/>
</dbReference>
<dbReference type="Proteomes" id="UP000448943">
    <property type="component" value="Unassembled WGS sequence"/>
</dbReference>
<gene>
    <name evidence="4" type="ORF">ERL59_16330</name>
</gene>
<feature type="domain" description="SLH" evidence="2">
    <location>
        <begin position="691"/>
        <end position="733"/>
    </location>
</feature>
<dbReference type="InterPro" id="IPR001119">
    <property type="entry name" value="SLH_dom"/>
</dbReference>
<proteinExistence type="predicted"/>
<evidence type="ECO:0000259" key="3">
    <source>
        <dbReference type="Pfam" id="PF16244"/>
    </source>
</evidence>
<comment type="caution">
    <text evidence="4">The sequence shown here is derived from an EMBL/GenBank/DDBJ whole genome shotgun (WGS) entry which is preliminary data.</text>
</comment>
<protein>
    <submittedName>
        <fullName evidence="4">Uncharacterized protein</fullName>
    </submittedName>
</protein>
<dbReference type="OrthoDB" id="2473368at2"/>
<organism evidence="4 5">
    <name type="scientific">Chengkuizengella marina</name>
    <dbReference type="NCBI Taxonomy" id="2507566"/>
    <lineage>
        <taxon>Bacteria</taxon>
        <taxon>Bacillati</taxon>
        <taxon>Bacillota</taxon>
        <taxon>Bacilli</taxon>
        <taxon>Bacillales</taxon>
        <taxon>Paenibacillaceae</taxon>
        <taxon>Chengkuizengella</taxon>
    </lineage>
</organism>
<name>A0A6N9Q6P9_9BACL</name>
<evidence type="ECO:0000313" key="5">
    <source>
        <dbReference type="Proteomes" id="UP000448943"/>
    </source>
</evidence>
<dbReference type="Pfam" id="PF16244">
    <property type="entry name" value="DUF4901"/>
    <property type="match status" value="1"/>
</dbReference>
<evidence type="ECO:0000259" key="2">
    <source>
        <dbReference type="Pfam" id="PF00395"/>
    </source>
</evidence>
<keyword evidence="1" id="KW-0732">Signal</keyword>
<accession>A0A6N9Q6P9</accession>
<evidence type="ECO:0000256" key="1">
    <source>
        <dbReference type="SAM" id="SignalP"/>
    </source>
</evidence>
<dbReference type="AlphaFoldDB" id="A0A6N9Q6P9"/>
<dbReference type="RefSeq" id="WP_160647322.1">
    <property type="nucleotide sequence ID" value="NZ_SIJB01000032.1"/>
</dbReference>
<feature type="signal peptide" evidence="1">
    <location>
        <begin position="1"/>
        <end position="25"/>
    </location>
</feature>
<feature type="chain" id="PRO_5026773196" evidence="1">
    <location>
        <begin position="26"/>
        <end position="748"/>
    </location>
</feature>
<dbReference type="Pfam" id="PF00395">
    <property type="entry name" value="SLH"/>
    <property type="match status" value="1"/>
</dbReference>
<evidence type="ECO:0000313" key="4">
    <source>
        <dbReference type="EMBL" id="NBI30517.1"/>
    </source>
</evidence>
<dbReference type="EMBL" id="SIJB01000032">
    <property type="protein sequence ID" value="NBI30517.1"/>
    <property type="molecule type" value="Genomic_DNA"/>
</dbReference>
<sequence length="748" mass="85676">MKKKIVVLFLTSVLFISSFMSSVSAEKMTKTTFIEIGTTPIGISNITSNSNTSSKHDMSRNELVSIIRELFPNQFDFIHDEEFELETLNDEEGYRISFYKRFSENKSIYGDFQFDESMQLISYYYDAEDLRMNQDALFPPKVERDQAKEIAREFLNTIQLTNVEFKNDSFQFGNTSPLTEPIEYRFSIIAKEKGIPIHDQQGSITVLSDGDITRYYNRNSSSSETFEDISNISSLETIKEQVEKDINLELVYLIDWDYRNDEIQAYLAYGLNPNFDKVYAEDGSYLLNGDLTNDLKPNLKYKFISDSPPQNTNFSKEDAEKLAIELLSPVDEGVELVIQSVNEEGRSGLSTYEVNYMYYFGNSGTGSSVSFDKETGDVLSFYKTDYRNQISSSEQNSMITLNEASAKAIEYIKKYAPAKTHELVYYENGSNLNQTYLRFGEGTEYVFHFPQYKNGIRIEGNGADVSVSKTDGTLLRLNVNDYQPSQWPNPEDALSLEKVIPEFKKNMRLDLIYDVSPDYKTGGEKNYIPYYNISFAPDEYSFYDAIQGEWVLRSYVSDQLSPNVEIEHPWAKKEINHLIMKKIISFDENEIIDPYKSLSVGEGLNILIKSINDSYDISDAEVISQTFSNINAEHDDFHIVERAAFQEIINAQVNSFAVDEILTREKLAYWYVRALGLQKLAQQINLYVIDFADTEQISEEYLGHVAIANALGLLTKNQNDQFRPQASVSLAEVSVSVIRLANMMDEFE</sequence>
<keyword evidence="5" id="KW-1185">Reference proteome</keyword>
<reference evidence="4 5" key="1">
    <citation type="submission" date="2019-01" db="EMBL/GenBank/DDBJ databases">
        <title>Chengkuizengella sp. nov., isolated from deep-sea sediment of East Pacific Ocean.</title>
        <authorList>
            <person name="Yang J."/>
            <person name="Lai Q."/>
            <person name="Shao Z."/>
        </authorList>
    </citation>
    <scope>NUCLEOTIDE SEQUENCE [LARGE SCALE GENOMIC DNA]</scope>
    <source>
        <strain evidence="4 5">YPA3-1-1</strain>
    </source>
</reference>